<dbReference type="PANTHER" id="PTHR33083">
    <property type="entry name" value="EXPRESSED PROTEIN"/>
    <property type="match status" value="1"/>
</dbReference>
<dbReference type="InterPro" id="IPR007608">
    <property type="entry name" value="Senescence_reg_S40"/>
</dbReference>
<dbReference type="GO" id="GO:0010150">
    <property type="term" value="P:leaf senescence"/>
    <property type="evidence" value="ECO:0007669"/>
    <property type="project" value="UniProtKB-ARBA"/>
</dbReference>
<comment type="caution">
    <text evidence="4">The sequence shown here is derived from an EMBL/GenBank/DDBJ whole genome shotgun (WGS) entry which is preliminary data.</text>
</comment>
<feature type="transmembrane region" description="Helical" evidence="3">
    <location>
        <begin position="204"/>
        <end position="221"/>
    </location>
</feature>
<accession>A0A8J5L2F7</accession>
<organism evidence="4 5">
    <name type="scientific">Zingiber officinale</name>
    <name type="common">Ginger</name>
    <name type="synonym">Amomum zingiber</name>
    <dbReference type="NCBI Taxonomy" id="94328"/>
    <lineage>
        <taxon>Eukaryota</taxon>
        <taxon>Viridiplantae</taxon>
        <taxon>Streptophyta</taxon>
        <taxon>Embryophyta</taxon>
        <taxon>Tracheophyta</taxon>
        <taxon>Spermatophyta</taxon>
        <taxon>Magnoliopsida</taxon>
        <taxon>Liliopsida</taxon>
        <taxon>Zingiberales</taxon>
        <taxon>Zingiberaceae</taxon>
        <taxon>Zingiber</taxon>
    </lineage>
</organism>
<protein>
    <recommendedName>
        <fullName evidence="6">Transmembrane protein</fullName>
    </recommendedName>
</protein>
<keyword evidence="5" id="KW-1185">Reference proteome</keyword>
<evidence type="ECO:0008006" key="6">
    <source>
        <dbReference type="Google" id="ProtNLM"/>
    </source>
</evidence>
<keyword evidence="3" id="KW-0472">Membrane</keyword>
<evidence type="ECO:0000256" key="3">
    <source>
        <dbReference type="SAM" id="Phobius"/>
    </source>
</evidence>
<comment type="similarity">
    <text evidence="1">Belongs to the senescence regulator S40 family.</text>
</comment>
<keyword evidence="3" id="KW-0812">Transmembrane</keyword>
<gene>
    <name evidence="4" type="ORF">ZIOFF_035131</name>
</gene>
<feature type="region of interest" description="Disordered" evidence="2">
    <location>
        <begin position="1"/>
        <end position="74"/>
    </location>
</feature>
<dbReference type="PANTHER" id="PTHR33083:SF49">
    <property type="entry name" value="SENESCENCE REGULATOR"/>
    <property type="match status" value="1"/>
</dbReference>
<evidence type="ECO:0000256" key="2">
    <source>
        <dbReference type="SAM" id="MobiDB-lite"/>
    </source>
</evidence>
<dbReference type="Proteomes" id="UP000734854">
    <property type="component" value="Unassembled WGS sequence"/>
</dbReference>
<evidence type="ECO:0000313" key="4">
    <source>
        <dbReference type="EMBL" id="KAG6502842.1"/>
    </source>
</evidence>
<dbReference type="Pfam" id="PF04520">
    <property type="entry name" value="Senescence_reg"/>
    <property type="match status" value="1"/>
</dbReference>
<feature type="transmembrane region" description="Helical" evidence="3">
    <location>
        <begin position="120"/>
        <end position="147"/>
    </location>
</feature>
<sequence length="251" mass="27185">MSEEFEESDILWPDGDDEGATAKPAWSEERPPRRQTLVQRARASRSDWAPSSAYRSNHSGGDGEGKRRSTGSRPIIPPHVIVAQRNRGGDGTACSVLVGNGRKLAGWDLRRFRTFVLRMTGVRVASALCIILHIHGVIISALCATAIALGSDAFALCATSLCGLLTPLFAPFCLDGELLAPLSTLLWLTSTLCTRHWIMCPMALPAHGCCIAITALCYALNTRHMILWPAVLPNLLCITLPLHDLCTPSFA</sequence>
<feature type="compositionally biased region" description="Acidic residues" evidence="2">
    <location>
        <begin position="1"/>
        <end position="19"/>
    </location>
</feature>
<keyword evidence="3" id="KW-1133">Transmembrane helix</keyword>
<evidence type="ECO:0000256" key="1">
    <source>
        <dbReference type="ARBA" id="ARBA00034773"/>
    </source>
</evidence>
<name>A0A8J5L2F7_ZINOF</name>
<reference evidence="4 5" key="1">
    <citation type="submission" date="2020-08" db="EMBL/GenBank/DDBJ databases">
        <title>Plant Genome Project.</title>
        <authorList>
            <person name="Zhang R.-G."/>
        </authorList>
    </citation>
    <scope>NUCLEOTIDE SEQUENCE [LARGE SCALE GENOMIC DNA]</scope>
    <source>
        <tissue evidence="4">Rhizome</tissue>
    </source>
</reference>
<dbReference type="AlphaFoldDB" id="A0A8J5L2F7"/>
<evidence type="ECO:0000313" key="5">
    <source>
        <dbReference type="Proteomes" id="UP000734854"/>
    </source>
</evidence>
<proteinExistence type="inferred from homology"/>
<dbReference type="EMBL" id="JACMSC010000010">
    <property type="protein sequence ID" value="KAG6502842.1"/>
    <property type="molecule type" value="Genomic_DNA"/>
</dbReference>